<keyword evidence="6" id="KW-0804">Transcription</keyword>
<keyword evidence="3" id="KW-0156">Chromatin regulator</keyword>
<organism evidence="9">
    <name type="scientific">Bicosoecida sp. CB-2014</name>
    <dbReference type="NCBI Taxonomy" id="1486930"/>
    <lineage>
        <taxon>Eukaryota</taxon>
        <taxon>Sar</taxon>
        <taxon>Stramenopiles</taxon>
        <taxon>Bigyra</taxon>
        <taxon>Opalozoa</taxon>
        <taxon>Bicosoecida</taxon>
    </lineage>
</organism>
<keyword evidence="7" id="KW-0539">Nucleus</keyword>
<feature type="compositionally biased region" description="Gly residues" evidence="8">
    <location>
        <begin position="94"/>
        <end position="104"/>
    </location>
</feature>
<feature type="region of interest" description="Disordered" evidence="8">
    <location>
        <begin position="75"/>
        <end position="139"/>
    </location>
</feature>
<feature type="compositionally biased region" description="Basic residues" evidence="8">
    <location>
        <begin position="125"/>
        <end position="139"/>
    </location>
</feature>
<name>A0A7S1CMH2_9STRA</name>
<dbReference type="GO" id="GO:0005634">
    <property type="term" value="C:nucleus"/>
    <property type="evidence" value="ECO:0007669"/>
    <property type="project" value="UniProtKB-SubCell"/>
</dbReference>
<reference evidence="9" key="1">
    <citation type="submission" date="2021-01" db="EMBL/GenBank/DDBJ databases">
        <authorList>
            <person name="Corre E."/>
            <person name="Pelletier E."/>
            <person name="Niang G."/>
            <person name="Scheremetjew M."/>
            <person name="Finn R."/>
            <person name="Kale V."/>
            <person name="Holt S."/>
            <person name="Cochrane G."/>
            <person name="Meng A."/>
            <person name="Brown T."/>
            <person name="Cohen L."/>
        </authorList>
    </citation>
    <scope>NUCLEOTIDE SEQUENCE</scope>
    <source>
        <strain evidence="9">Ms1</strain>
    </source>
</reference>
<dbReference type="InterPro" id="IPR015418">
    <property type="entry name" value="Eaf6"/>
</dbReference>
<evidence type="ECO:0000256" key="2">
    <source>
        <dbReference type="ARBA" id="ARBA00010916"/>
    </source>
</evidence>
<dbReference type="GO" id="GO:0000123">
    <property type="term" value="C:histone acetyltransferase complex"/>
    <property type="evidence" value="ECO:0007669"/>
    <property type="project" value="InterPro"/>
</dbReference>
<dbReference type="PANTHER" id="PTHR13476">
    <property type="entry name" value="CHROMATIN MODIFICATION-RELATED PROTEIN MEAF6"/>
    <property type="match status" value="1"/>
</dbReference>
<keyword evidence="4" id="KW-0805">Transcription regulation</keyword>
<evidence type="ECO:0000256" key="6">
    <source>
        <dbReference type="ARBA" id="ARBA00023163"/>
    </source>
</evidence>
<dbReference type="GO" id="GO:0006325">
    <property type="term" value="P:chromatin organization"/>
    <property type="evidence" value="ECO:0007669"/>
    <property type="project" value="UniProtKB-KW"/>
</dbReference>
<evidence type="ECO:0000256" key="8">
    <source>
        <dbReference type="SAM" id="MobiDB-lite"/>
    </source>
</evidence>
<sequence length="139" mass="15044">MAASGQASEQLRQLLAHEKDTAADLEAMEDRVYALETQYMEDDRHGSGLMFGWDGYLDATKPLVLTKTARLSESDRIFSASSASAPLRLPVDDGMGGDLDGGGSSDDDYLADGGRGGGKPMSASAKRKSREKRKRRRDD</sequence>
<evidence type="ECO:0000256" key="7">
    <source>
        <dbReference type="ARBA" id="ARBA00023242"/>
    </source>
</evidence>
<evidence type="ECO:0008006" key="10">
    <source>
        <dbReference type="Google" id="ProtNLM"/>
    </source>
</evidence>
<accession>A0A7S1CMH2</accession>
<evidence type="ECO:0000256" key="5">
    <source>
        <dbReference type="ARBA" id="ARBA00023054"/>
    </source>
</evidence>
<proteinExistence type="inferred from homology"/>
<keyword evidence="5" id="KW-0175">Coiled coil</keyword>
<evidence type="ECO:0000256" key="4">
    <source>
        <dbReference type="ARBA" id="ARBA00023015"/>
    </source>
</evidence>
<dbReference type="AlphaFoldDB" id="A0A7S1CMH2"/>
<gene>
    <name evidence="9" type="ORF">BSP0115_LOCUS15090</name>
</gene>
<comment type="subcellular location">
    <subcellularLocation>
        <location evidence="1">Nucleus</location>
    </subcellularLocation>
</comment>
<evidence type="ECO:0000313" key="9">
    <source>
        <dbReference type="EMBL" id="CAD8921828.1"/>
    </source>
</evidence>
<comment type="similarity">
    <text evidence="2">Belongs to the EAF6 family.</text>
</comment>
<protein>
    <recommendedName>
        <fullName evidence="10">Chromatin modification-related protein MEAF6</fullName>
    </recommendedName>
</protein>
<dbReference type="EMBL" id="HBFS01022472">
    <property type="protein sequence ID" value="CAD8921828.1"/>
    <property type="molecule type" value="Transcribed_RNA"/>
</dbReference>
<evidence type="ECO:0000256" key="1">
    <source>
        <dbReference type="ARBA" id="ARBA00004123"/>
    </source>
</evidence>
<evidence type="ECO:0000256" key="3">
    <source>
        <dbReference type="ARBA" id="ARBA00022853"/>
    </source>
</evidence>
<dbReference type="Pfam" id="PF09340">
    <property type="entry name" value="NuA4"/>
    <property type="match status" value="1"/>
</dbReference>